<dbReference type="InterPro" id="IPR038765">
    <property type="entry name" value="Papain-like_cys_pep_sf"/>
</dbReference>
<dbReference type="EMBL" id="JAMZEJ010000005">
    <property type="protein sequence ID" value="MCQ8241046.1"/>
    <property type="molecule type" value="Genomic_DNA"/>
</dbReference>
<name>A0ABT1VXH5_9PROT</name>
<dbReference type="Gene3D" id="3.10.620.30">
    <property type="match status" value="1"/>
</dbReference>
<reference evidence="3 4" key="1">
    <citation type="submission" date="2022-06" db="EMBL/GenBank/DDBJ databases">
        <title>Rhizosaccharibacter gen. nov. sp. nov. KSS12, endophytic bacteria isolated from sugarcane.</title>
        <authorList>
            <person name="Pitiwittayakul N."/>
        </authorList>
    </citation>
    <scope>NUCLEOTIDE SEQUENCE [LARGE SCALE GENOMIC DNA]</scope>
    <source>
        <strain evidence="3 4">KSS12</strain>
    </source>
</reference>
<dbReference type="Proteomes" id="UP001524547">
    <property type="component" value="Unassembled WGS sequence"/>
</dbReference>
<feature type="compositionally biased region" description="Low complexity" evidence="1">
    <location>
        <begin position="644"/>
        <end position="656"/>
    </location>
</feature>
<dbReference type="InterPro" id="IPR018667">
    <property type="entry name" value="DUF2126"/>
</dbReference>
<dbReference type="SUPFAM" id="SSF54001">
    <property type="entry name" value="Cysteine proteinases"/>
    <property type="match status" value="1"/>
</dbReference>
<dbReference type="InterPro" id="IPR002931">
    <property type="entry name" value="Transglutaminase-like"/>
</dbReference>
<dbReference type="Pfam" id="PF09899">
    <property type="entry name" value="DUF2126"/>
    <property type="match status" value="1"/>
</dbReference>
<dbReference type="Pfam" id="PF01841">
    <property type="entry name" value="Transglut_core"/>
    <property type="match status" value="1"/>
</dbReference>
<comment type="caution">
    <text evidence="3">The sequence shown here is derived from an EMBL/GenBank/DDBJ whole genome shotgun (WGS) entry which is preliminary data.</text>
</comment>
<gene>
    <name evidence="3" type="ORF">NFI88_09370</name>
</gene>
<organism evidence="3 4">
    <name type="scientific">Rhizosaccharibacter radicis</name>
    <dbReference type="NCBI Taxonomy" id="2782605"/>
    <lineage>
        <taxon>Bacteria</taxon>
        <taxon>Pseudomonadati</taxon>
        <taxon>Pseudomonadota</taxon>
        <taxon>Alphaproteobacteria</taxon>
        <taxon>Acetobacterales</taxon>
        <taxon>Acetobacteraceae</taxon>
        <taxon>Rhizosaccharibacter</taxon>
    </lineage>
</organism>
<dbReference type="RefSeq" id="WP_422919792.1">
    <property type="nucleotide sequence ID" value="NZ_JAMZEJ010000005.1"/>
</dbReference>
<sequence>MTLHVALTHRTSYRYDRPVALGPQTIRLRPAPHTRTPILSYALTVEPRNHFLNWQQDPQGNLLARVVFPERVTSFEVTVDLVADLATINPFDFFLEPDAETFPFSYDPVLNTELEPFLAAGTAGPRVQALLDQIPREAADGGALRTVPMLVALNARLRDRVDYIVRLEPGVWTPEETLAAGRGSCRDSAWLFVNVARHLGFAARFVSGYLIQLRPDPDTQGDGPQGAAEDFTDLHAWAEVYLPGAGWIGFDVTSGLLAGEGHIPVASSPEPSSAAPISGLVEQSETVFDFAMSVRRIRESPRTTLPYEEATWQAILRAGQAVEQSLEGGDVRLTMGGEPTFISATDMDAAEWNADALGPTKRPLAGRLIRRLLPLWAPGAVLQYTVGKHYPGEQLPRWAIQAHWRADNEPVWRDGSLLASDDDRAAPGFAAAGPDDARRFARALATELELDPARVLPAYEDVHYHLWRENRLPANVWAERSRLSDPLERERLARVFGRGLGAEVGSVLPLRRVARADGRRWQTGRWLLRSELLFLVPGDSAIGFRLPLQSLPWADPDHIEPEFERDPFAPRGPLPASSGNATRRPRLVPVSAAPGPDAPGPGAPGLDVEGLPGAEDSSLPPEMTSEADGATRPLHAPLPPRAPAPLRTATPAGPTLDIMRPQPAAEEDYPDRDSDDPERMVRTALCVEARDGLLHVFLPPLYLAEDWLALVEAVEAVAAREGRAVMLEGYAPPHDTRLRSFSVTPDPGVIEVNVHPALNWGEQVERTEQLYREARAVGLGTEKFLLDGRHVGTGGGNHVVMGGTTPADSPFLRRPDLLKSLLGFWHNHPGLSFLFAGLFIGPTSQHPRVDEARQDSLAELEIALAQIRPDATVPHWLVDRLLRNLLVDMTGNTHRTEFCIDKLYAPESSSGRLGLVELRSMEMPPHPRMAVAQALLVRAAVAAFWRTPYERRLVRWGTRLHDDFMLPFFVEQDLRDALEELSMLGVRLDPAWFGPHLEFRFPLLGEVTVRDVGLQLRQALEPWPVLGETPGIGGTVRHVDNSVERLEIRTDGWVPERFVLACNGVRVPLCETGRPGGFVGGVRFKAWEPAFGLHPVLRAQTPLVFDVFDRWTGRSLGGLTHHAAHPGGRNYDTRPVNAGEAEARRRIRFQPFGHSPGPMAEPLELGGGALPRTLDLRRVALAGD</sequence>
<feature type="compositionally biased region" description="Acidic residues" evidence="1">
    <location>
        <begin position="665"/>
        <end position="676"/>
    </location>
</feature>
<dbReference type="InterPro" id="IPR013589">
    <property type="entry name" value="Bac_transglu_N"/>
</dbReference>
<accession>A0ABT1VXH5</accession>
<evidence type="ECO:0000313" key="3">
    <source>
        <dbReference type="EMBL" id="MCQ8241046.1"/>
    </source>
</evidence>
<proteinExistence type="predicted"/>
<feature type="compositionally biased region" description="Basic and acidic residues" evidence="1">
    <location>
        <begin position="557"/>
        <end position="568"/>
    </location>
</feature>
<feature type="region of interest" description="Disordered" evidence="1">
    <location>
        <begin position="557"/>
        <end position="677"/>
    </location>
</feature>
<dbReference type="Pfam" id="PF08379">
    <property type="entry name" value="Bact_transglu_N"/>
    <property type="match status" value="1"/>
</dbReference>
<evidence type="ECO:0000256" key="1">
    <source>
        <dbReference type="SAM" id="MobiDB-lite"/>
    </source>
</evidence>
<dbReference type="PANTHER" id="PTHR33490:SF1">
    <property type="entry name" value="SLL1233 PROTEIN"/>
    <property type="match status" value="1"/>
</dbReference>
<dbReference type="SMART" id="SM00460">
    <property type="entry name" value="TGc"/>
    <property type="match status" value="1"/>
</dbReference>
<evidence type="ECO:0000259" key="2">
    <source>
        <dbReference type="SMART" id="SM00460"/>
    </source>
</evidence>
<dbReference type="PANTHER" id="PTHR33490">
    <property type="entry name" value="BLR5614 PROTEIN-RELATED"/>
    <property type="match status" value="1"/>
</dbReference>
<protein>
    <submittedName>
        <fullName evidence="3">Transglutaminase family protein</fullName>
    </submittedName>
</protein>
<keyword evidence="4" id="KW-1185">Reference proteome</keyword>
<evidence type="ECO:0000313" key="4">
    <source>
        <dbReference type="Proteomes" id="UP001524547"/>
    </source>
</evidence>
<feature type="domain" description="Transglutaminase-like" evidence="2">
    <location>
        <begin position="177"/>
        <end position="254"/>
    </location>
</feature>